<feature type="compositionally biased region" description="Polar residues" evidence="4">
    <location>
        <begin position="402"/>
        <end position="411"/>
    </location>
</feature>
<dbReference type="GO" id="GO:0003743">
    <property type="term" value="F:translation initiation factor activity"/>
    <property type="evidence" value="ECO:0007669"/>
    <property type="project" value="UniProtKB-KW"/>
</dbReference>
<feature type="transmembrane region" description="Helical" evidence="5">
    <location>
        <begin position="12"/>
        <end position="31"/>
    </location>
</feature>
<evidence type="ECO:0000259" key="6">
    <source>
        <dbReference type="SMART" id="SM00543"/>
    </source>
</evidence>
<protein>
    <submittedName>
        <fullName evidence="7">Eukaryotic translation initiation factor 4 gamma 3</fullName>
    </submittedName>
</protein>
<evidence type="ECO:0000256" key="1">
    <source>
        <dbReference type="ARBA" id="ARBA00005775"/>
    </source>
</evidence>
<name>A0A7J6YAH9_TRYCR</name>
<dbReference type="AlphaFoldDB" id="A0A7J6YAH9"/>
<accession>A0A7J6YAH9</accession>
<evidence type="ECO:0000256" key="2">
    <source>
        <dbReference type="ARBA" id="ARBA00022540"/>
    </source>
</evidence>
<organism evidence="7 8">
    <name type="scientific">Trypanosoma cruzi</name>
    <dbReference type="NCBI Taxonomy" id="5693"/>
    <lineage>
        <taxon>Eukaryota</taxon>
        <taxon>Discoba</taxon>
        <taxon>Euglenozoa</taxon>
        <taxon>Kinetoplastea</taxon>
        <taxon>Metakinetoplastina</taxon>
        <taxon>Trypanosomatida</taxon>
        <taxon>Trypanosomatidae</taxon>
        <taxon>Trypanosoma</taxon>
        <taxon>Schizotrypanum</taxon>
    </lineage>
</organism>
<proteinExistence type="inferred from homology"/>
<evidence type="ECO:0000313" key="8">
    <source>
        <dbReference type="Proteomes" id="UP000583944"/>
    </source>
</evidence>
<dbReference type="InterPro" id="IPR003890">
    <property type="entry name" value="MIF4G-like_typ-3"/>
</dbReference>
<dbReference type="SMART" id="SM00543">
    <property type="entry name" value="MIF4G"/>
    <property type="match status" value="1"/>
</dbReference>
<dbReference type="InterPro" id="IPR016024">
    <property type="entry name" value="ARM-type_fold"/>
</dbReference>
<keyword evidence="5" id="KW-0812">Transmembrane</keyword>
<dbReference type="EMBL" id="JABDHM010000018">
    <property type="protein sequence ID" value="KAF5223555.1"/>
    <property type="molecule type" value="Genomic_DNA"/>
</dbReference>
<dbReference type="SUPFAM" id="SSF48371">
    <property type="entry name" value="ARM repeat"/>
    <property type="match status" value="1"/>
</dbReference>
<comment type="similarity">
    <text evidence="1">Belongs to the eukaryotic initiation factor 4G family.</text>
</comment>
<feature type="region of interest" description="Disordered" evidence="4">
    <location>
        <begin position="361"/>
        <end position="444"/>
    </location>
</feature>
<dbReference type="GO" id="GO:0016281">
    <property type="term" value="C:eukaryotic translation initiation factor 4F complex"/>
    <property type="evidence" value="ECO:0007669"/>
    <property type="project" value="TreeGrafter"/>
</dbReference>
<feature type="domain" description="MIF4G" evidence="6">
    <location>
        <begin position="129"/>
        <end position="355"/>
    </location>
</feature>
<dbReference type="VEuPathDB" id="TriTrypDB:ECC02_003287"/>
<evidence type="ECO:0000313" key="7">
    <source>
        <dbReference type="EMBL" id="KAF5223555.1"/>
    </source>
</evidence>
<evidence type="ECO:0000256" key="5">
    <source>
        <dbReference type="SAM" id="Phobius"/>
    </source>
</evidence>
<feature type="compositionally biased region" description="Low complexity" evidence="4">
    <location>
        <begin position="387"/>
        <end position="396"/>
    </location>
</feature>
<keyword evidence="5" id="KW-1133">Transmembrane helix</keyword>
<dbReference type="Gene3D" id="1.25.40.180">
    <property type="match status" value="1"/>
</dbReference>
<keyword evidence="5" id="KW-0472">Membrane</keyword>
<keyword evidence="2 7" id="KW-0396">Initiation factor</keyword>
<dbReference type="Proteomes" id="UP000583944">
    <property type="component" value="Unassembled WGS sequence"/>
</dbReference>
<dbReference type="PANTHER" id="PTHR23253:SF9">
    <property type="entry name" value="EUKARYOTIC TRANSLATION INITIATION FACTOR 4 GAMMA 2"/>
    <property type="match status" value="1"/>
</dbReference>
<comment type="caution">
    <text evidence="7">The sequence shown here is derived from an EMBL/GenBank/DDBJ whole genome shotgun (WGS) entry which is preliminary data.</text>
</comment>
<evidence type="ECO:0000256" key="3">
    <source>
        <dbReference type="ARBA" id="ARBA00022917"/>
    </source>
</evidence>
<reference evidence="7 8" key="1">
    <citation type="journal article" date="2019" name="Genome Biol. Evol.">
        <title>Nanopore Sequencing Significantly Improves Genome Assembly of the Protozoan Parasite Trypanosoma cruzi.</title>
        <authorList>
            <person name="Diaz-Viraque F."/>
            <person name="Pita S."/>
            <person name="Greif G."/>
            <person name="de Souza R.C.M."/>
            <person name="Iraola G."/>
            <person name="Robello C."/>
        </authorList>
    </citation>
    <scope>NUCLEOTIDE SEQUENCE [LARGE SCALE GENOMIC DNA]</scope>
    <source>
        <strain evidence="7 8">Berenice</strain>
    </source>
</reference>
<gene>
    <name evidence="7" type="ORF">ECC02_003287</name>
</gene>
<sequence length="682" mass="77280">MVQLKVNVRNWLGPKRISTIIFIHLFLFLFLKCLSLNFLAFPACFFLFFFVCVCVRVLGGERRGEGENMHVYSIQQILEVRSMYKDAPYPGFSLEEACRRKKMTQTKLVRGANAWVARGSAKTTEEWVERLVQGSLNKLSTANFDDMVAKLQTEVIFSTKETLNIAVRIIFKKALDEPECSKSYAGVCYKLAEFEVGLTAAKQKAEGKKYSKLRNAVVSIAQEEFLSRRKMPSMEGLTEEEMELRRTTFMRRKRANMKFIGELFMHKVLSCNTMMNIIQTIMQEAERGGYPTSEDIEFLTELFLTIGESLDAVPELRVRLNGYFELLEKLKDQKEVYPPRIRFKMLDLIELRSKFNWERRATAAPKTSSQTQREPTRVTDKVVATRSSMNASSSGSKKGRQDSVSDPASQQAAAAAAAKTSMGEAGGRSWSNVVKSPQSPRDATVARAVEPVNFEARVRSLFQEWVAECSNDFIPEWMNEFRHCQRHFDSEDALCKAAAEVVVREACMTTKKEAQREASSFLIVGLFLEDDEVLDGFAMALVSAIEEGILEDVPKFSERFINMLRITSGENTVADVYYDTARVLCTAYGLMREPDEMVLDTMMEFWEKIPRPATDENAVLPLQVVQSLVEMSTRGQAPLTGRIIASLHSIGLVHDETVREWLATPHEETSAEVVEAFKKANK</sequence>
<keyword evidence="3" id="KW-0648">Protein biosynthesis</keyword>
<dbReference type="Pfam" id="PF02854">
    <property type="entry name" value="MIF4G"/>
    <property type="match status" value="1"/>
</dbReference>
<dbReference type="GO" id="GO:0003729">
    <property type="term" value="F:mRNA binding"/>
    <property type="evidence" value="ECO:0007669"/>
    <property type="project" value="TreeGrafter"/>
</dbReference>
<feature type="compositionally biased region" description="Polar residues" evidence="4">
    <location>
        <begin position="429"/>
        <end position="441"/>
    </location>
</feature>
<evidence type="ECO:0000256" key="4">
    <source>
        <dbReference type="SAM" id="MobiDB-lite"/>
    </source>
</evidence>
<dbReference type="PANTHER" id="PTHR23253">
    <property type="entry name" value="EUKARYOTIC TRANSLATION INITIATION FACTOR 4 GAMMA"/>
    <property type="match status" value="1"/>
</dbReference>